<comment type="caution">
    <text evidence="8">The sequence shown here is derived from an EMBL/GenBank/DDBJ whole genome shotgun (WGS) entry which is preliminary data.</text>
</comment>
<evidence type="ECO:0000259" key="7">
    <source>
        <dbReference type="PROSITE" id="PS51296"/>
    </source>
</evidence>
<sequence>MAPVAAACGNPSEDPQFSQVRPPVPGGEVALTTDVPVGGCQVFAPKGTVVTQPVEGDFRAFEAECSHKGCFVASSTEGHIPCRCHGSRFDLTDGSVLGGPARSALPPVEIEVRDGRIFTA</sequence>
<evidence type="ECO:0000256" key="2">
    <source>
        <dbReference type="ARBA" id="ARBA00022723"/>
    </source>
</evidence>
<reference evidence="8 9" key="1">
    <citation type="submission" date="2020-10" db="EMBL/GenBank/DDBJ databases">
        <title>Nocardioides sp. isolated from sludge.</title>
        <authorList>
            <person name="Zhang X."/>
        </authorList>
    </citation>
    <scope>NUCLEOTIDE SEQUENCE [LARGE SCALE GENOMIC DNA]</scope>
    <source>
        <strain evidence="8 9">Y6</strain>
    </source>
</reference>
<dbReference type="InterPro" id="IPR005805">
    <property type="entry name" value="Rieske_Fe-S_prot_C"/>
</dbReference>
<dbReference type="InterPro" id="IPR036922">
    <property type="entry name" value="Rieske_2Fe-2S_sf"/>
</dbReference>
<evidence type="ECO:0000256" key="5">
    <source>
        <dbReference type="ARBA" id="ARBA00023157"/>
    </source>
</evidence>
<dbReference type="InterPro" id="IPR017941">
    <property type="entry name" value="Rieske_2Fe-2S"/>
</dbReference>
<proteinExistence type="predicted"/>
<evidence type="ECO:0000256" key="4">
    <source>
        <dbReference type="ARBA" id="ARBA00023014"/>
    </source>
</evidence>
<organism evidence="8 9">
    <name type="scientific">Nocardioides malaquae</name>
    <dbReference type="NCBI Taxonomy" id="2773426"/>
    <lineage>
        <taxon>Bacteria</taxon>
        <taxon>Bacillati</taxon>
        <taxon>Actinomycetota</taxon>
        <taxon>Actinomycetes</taxon>
        <taxon>Propionibacteriales</taxon>
        <taxon>Nocardioidaceae</taxon>
        <taxon>Nocardioides</taxon>
    </lineage>
</organism>
<evidence type="ECO:0000313" key="8">
    <source>
        <dbReference type="EMBL" id="MBE7324363.1"/>
    </source>
</evidence>
<dbReference type="PRINTS" id="PR00162">
    <property type="entry name" value="RIESKE"/>
</dbReference>
<name>A0ABR9RS44_9ACTN</name>
<dbReference type="EMBL" id="JADCSA010000005">
    <property type="protein sequence ID" value="MBE7324363.1"/>
    <property type="molecule type" value="Genomic_DNA"/>
</dbReference>
<dbReference type="Pfam" id="PF00355">
    <property type="entry name" value="Rieske"/>
    <property type="match status" value="1"/>
</dbReference>
<evidence type="ECO:0000256" key="3">
    <source>
        <dbReference type="ARBA" id="ARBA00023004"/>
    </source>
</evidence>
<dbReference type="PROSITE" id="PS51296">
    <property type="entry name" value="RIESKE"/>
    <property type="match status" value="1"/>
</dbReference>
<dbReference type="Gene3D" id="2.102.10.10">
    <property type="entry name" value="Rieske [2Fe-2S] iron-sulphur domain"/>
    <property type="match status" value="1"/>
</dbReference>
<keyword evidence="4" id="KW-0411">Iron-sulfur</keyword>
<keyword evidence="5" id="KW-1015">Disulfide bond</keyword>
<keyword evidence="3" id="KW-0408">Iron</keyword>
<dbReference type="SUPFAM" id="SSF50022">
    <property type="entry name" value="ISP domain"/>
    <property type="match status" value="1"/>
</dbReference>
<feature type="domain" description="Rieske" evidence="7">
    <location>
        <begin position="27"/>
        <end position="119"/>
    </location>
</feature>
<accession>A0ABR9RS44</accession>
<protein>
    <submittedName>
        <fullName evidence="8">Rieske (2Fe-2S) protein</fullName>
    </submittedName>
</protein>
<keyword evidence="2" id="KW-0479">Metal-binding</keyword>
<evidence type="ECO:0000313" key="9">
    <source>
        <dbReference type="Proteomes" id="UP000756387"/>
    </source>
</evidence>
<dbReference type="Proteomes" id="UP000756387">
    <property type="component" value="Unassembled WGS sequence"/>
</dbReference>
<feature type="region of interest" description="Disordered" evidence="6">
    <location>
        <begin position="1"/>
        <end position="20"/>
    </location>
</feature>
<dbReference type="CDD" id="cd03467">
    <property type="entry name" value="Rieske"/>
    <property type="match status" value="1"/>
</dbReference>
<gene>
    <name evidence="8" type="ORF">IEQ44_06830</name>
</gene>
<evidence type="ECO:0000256" key="1">
    <source>
        <dbReference type="ARBA" id="ARBA00022714"/>
    </source>
</evidence>
<keyword evidence="1" id="KW-0001">2Fe-2S</keyword>
<keyword evidence="9" id="KW-1185">Reference proteome</keyword>
<evidence type="ECO:0000256" key="6">
    <source>
        <dbReference type="SAM" id="MobiDB-lite"/>
    </source>
</evidence>